<feature type="region of interest" description="Disordered" evidence="1">
    <location>
        <begin position="1"/>
        <end position="26"/>
    </location>
</feature>
<name>A0A0C2TQ00_AMAMK</name>
<gene>
    <name evidence="2" type="ORF">M378DRAFT_157567</name>
</gene>
<organism evidence="2 3">
    <name type="scientific">Amanita muscaria (strain Koide BX008)</name>
    <dbReference type="NCBI Taxonomy" id="946122"/>
    <lineage>
        <taxon>Eukaryota</taxon>
        <taxon>Fungi</taxon>
        <taxon>Dikarya</taxon>
        <taxon>Basidiomycota</taxon>
        <taxon>Agaricomycotina</taxon>
        <taxon>Agaricomycetes</taxon>
        <taxon>Agaricomycetidae</taxon>
        <taxon>Agaricales</taxon>
        <taxon>Pluteineae</taxon>
        <taxon>Amanitaceae</taxon>
        <taxon>Amanita</taxon>
    </lineage>
</organism>
<evidence type="ECO:0000256" key="1">
    <source>
        <dbReference type="SAM" id="MobiDB-lite"/>
    </source>
</evidence>
<evidence type="ECO:0000313" key="2">
    <source>
        <dbReference type="EMBL" id="KIL69314.1"/>
    </source>
</evidence>
<dbReference type="InParanoid" id="A0A0C2TQ00"/>
<feature type="compositionally biased region" description="Polar residues" evidence="1">
    <location>
        <begin position="8"/>
        <end position="21"/>
    </location>
</feature>
<protein>
    <submittedName>
        <fullName evidence="2">Uncharacterized protein</fullName>
    </submittedName>
</protein>
<dbReference type="Proteomes" id="UP000054549">
    <property type="component" value="Unassembled WGS sequence"/>
</dbReference>
<keyword evidence="3" id="KW-1185">Reference proteome</keyword>
<reference evidence="2 3" key="1">
    <citation type="submission" date="2014-04" db="EMBL/GenBank/DDBJ databases">
        <title>Evolutionary Origins and Diversification of the Mycorrhizal Mutualists.</title>
        <authorList>
            <consortium name="DOE Joint Genome Institute"/>
            <consortium name="Mycorrhizal Genomics Consortium"/>
            <person name="Kohler A."/>
            <person name="Kuo A."/>
            <person name="Nagy L.G."/>
            <person name="Floudas D."/>
            <person name="Copeland A."/>
            <person name="Barry K.W."/>
            <person name="Cichocki N."/>
            <person name="Veneault-Fourrey C."/>
            <person name="LaButti K."/>
            <person name="Lindquist E.A."/>
            <person name="Lipzen A."/>
            <person name="Lundell T."/>
            <person name="Morin E."/>
            <person name="Murat C."/>
            <person name="Riley R."/>
            <person name="Ohm R."/>
            <person name="Sun H."/>
            <person name="Tunlid A."/>
            <person name="Henrissat B."/>
            <person name="Grigoriev I.V."/>
            <person name="Hibbett D.S."/>
            <person name="Martin F."/>
        </authorList>
    </citation>
    <scope>NUCLEOTIDE SEQUENCE [LARGE SCALE GENOMIC DNA]</scope>
    <source>
        <strain evidence="2 3">Koide BX008</strain>
    </source>
</reference>
<proteinExistence type="predicted"/>
<accession>A0A0C2TQ00</accession>
<dbReference type="HOGENOM" id="CLU_2196267_0_0_1"/>
<sequence>MQEEYLESRSTFNSCDSNLSNKGAPRSFDLSPNDRIRMTVNYSYPRVSSSRTFAGALSFGPKFISSPSFTAVTRTLPMGSRVGPFHNIWWFLAESRFRFVTLGMKVLS</sequence>
<dbReference type="EMBL" id="KN818226">
    <property type="protein sequence ID" value="KIL69314.1"/>
    <property type="molecule type" value="Genomic_DNA"/>
</dbReference>
<dbReference type="AlphaFoldDB" id="A0A0C2TQ00"/>
<evidence type="ECO:0000313" key="3">
    <source>
        <dbReference type="Proteomes" id="UP000054549"/>
    </source>
</evidence>